<protein>
    <recommendedName>
        <fullName evidence="2">AMP-binding enzyme C-terminal domain-containing protein</fullName>
    </recommendedName>
</protein>
<reference evidence="1" key="1">
    <citation type="submission" date="2019-08" db="EMBL/GenBank/DDBJ databases">
        <authorList>
            <person name="Kucharzyk K."/>
            <person name="Murdoch R.W."/>
            <person name="Higgins S."/>
            <person name="Loffler F."/>
        </authorList>
    </citation>
    <scope>NUCLEOTIDE SEQUENCE</scope>
</reference>
<accession>A0A645JET2</accession>
<name>A0A645JET2_9ZZZZ</name>
<comment type="caution">
    <text evidence="1">The sequence shown here is derived from an EMBL/GenBank/DDBJ whole genome shotgun (WGS) entry which is preliminary data.</text>
</comment>
<proteinExistence type="predicted"/>
<dbReference type="EMBL" id="VSSQ01137364">
    <property type="protein sequence ID" value="MPN61159.1"/>
    <property type="molecule type" value="Genomic_DNA"/>
</dbReference>
<organism evidence="1">
    <name type="scientific">bioreactor metagenome</name>
    <dbReference type="NCBI Taxonomy" id="1076179"/>
    <lineage>
        <taxon>unclassified sequences</taxon>
        <taxon>metagenomes</taxon>
        <taxon>ecological metagenomes</taxon>
    </lineage>
</organism>
<evidence type="ECO:0000313" key="1">
    <source>
        <dbReference type="EMBL" id="MPN61159.1"/>
    </source>
</evidence>
<evidence type="ECO:0008006" key="2">
    <source>
        <dbReference type="Google" id="ProtNLM"/>
    </source>
</evidence>
<dbReference type="SUPFAM" id="SSF56801">
    <property type="entry name" value="Acetyl-CoA synthetase-like"/>
    <property type="match status" value="1"/>
</dbReference>
<sequence length="82" mass="9472">MLGYRVSLDDCERLIEGKFNIECACGGTDEHMTIYVKNFDRLEEIKNYLSDKIGIYSSMFSVVLVDKIPRNDTGKILYNKIQ</sequence>
<dbReference type="AlphaFoldDB" id="A0A645JET2"/>
<gene>
    <name evidence="1" type="ORF">SDC9_208893</name>
</gene>